<dbReference type="GO" id="GO:0003677">
    <property type="term" value="F:DNA binding"/>
    <property type="evidence" value="ECO:0007669"/>
    <property type="project" value="InterPro"/>
</dbReference>
<evidence type="ECO:0000313" key="4">
    <source>
        <dbReference type="EMBL" id="CAB3232889.1"/>
    </source>
</evidence>
<comment type="caution">
    <text evidence="4">The sequence shown here is derived from an EMBL/GenBank/DDBJ whole genome shotgun (WGS) entry which is preliminary data.</text>
</comment>
<comment type="subcellular location">
    <subcellularLocation>
        <location evidence="1">Nucleus</location>
    </subcellularLocation>
</comment>
<feature type="domain" description="MADF" evidence="2">
    <location>
        <begin position="9"/>
        <end position="95"/>
    </location>
</feature>
<dbReference type="InterPro" id="IPR006578">
    <property type="entry name" value="MADF-dom"/>
</dbReference>
<protein>
    <recommendedName>
        <fullName evidence="6">Transcription factor Adf-1</fullName>
    </recommendedName>
</protein>
<sequence>MFHEKLDVKLIRQVKENPVLYDYTHEKYMDFNAREVAWQKIGDELKRPAADCKVRWINIRDVHRRILRKSLVNSSRPCKSYKYDSELVFMRQHYKDVSAPSATCDDEEKGDDWSAMVCDNDGTGIQNDSCSDDSEKPIKKIKTKRKKAKKRKELLYEEEEKQATSTFNEAPTISGEFDTTDPVDAFLLSIGATLKTFSPYHLNVAKIAPSPSRRRLVDTPVAAAAAMPLPFNKNLDLKLLDLVKENPILYNIKHSKYLDFDAREVVWQKIGDALNRPALICKSRWVNIRDMMRRKIRDRLRNPTAHSYKYKYEDELSFMLPYFKETPVTGTSDEYPEFLEDSACEVEMPTEVFVDESIDYEEPRETKPVLRKRQEEVSSPQNNTFQEPVYQELSPTDPLDVFLLTIGSTLRKFSPYYMNQAKSKIFQVVQEYELQQIMNLNKDDQTPGSSTASIM</sequence>
<evidence type="ECO:0000259" key="2">
    <source>
        <dbReference type="PROSITE" id="PS51029"/>
    </source>
</evidence>
<keyword evidence="1" id="KW-0539">Nucleus</keyword>
<evidence type="ECO:0000256" key="1">
    <source>
        <dbReference type="PROSITE-ProRule" id="PRU00371"/>
    </source>
</evidence>
<dbReference type="PANTHER" id="PTHR12243:SF67">
    <property type="entry name" value="COREPRESSOR OF PANGOLIN, ISOFORM A-RELATED"/>
    <property type="match status" value="1"/>
</dbReference>
<dbReference type="EMBL" id="CADEBD010000292">
    <property type="protein sequence ID" value="CAB3232889.1"/>
    <property type="molecule type" value="Genomic_DNA"/>
</dbReference>
<dbReference type="PROSITE" id="PS51031">
    <property type="entry name" value="BESS"/>
    <property type="match status" value="1"/>
</dbReference>
<feature type="domain" description="MADF" evidence="2">
    <location>
        <begin position="238"/>
        <end position="324"/>
    </location>
</feature>
<dbReference type="Pfam" id="PF10545">
    <property type="entry name" value="MADF_DNA_bdg"/>
    <property type="match status" value="2"/>
</dbReference>
<dbReference type="GO" id="GO:0006357">
    <property type="term" value="P:regulation of transcription by RNA polymerase II"/>
    <property type="evidence" value="ECO:0007669"/>
    <property type="project" value="TreeGrafter"/>
</dbReference>
<reference evidence="4 5" key="1">
    <citation type="submission" date="2020-04" db="EMBL/GenBank/DDBJ databases">
        <authorList>
            <person name="Wallbank WR R."/>
            <person name="Pardo Diaz C."/>
            <person name="Kozak K."/>
            <person name="Martin S."/>
            <person name="Jiggins C."/>
            <person name="Moest M."/>
            <person name="Warren A I."/>
            <person name="Byers J.R.P. K."/>
            <person name="Montejo-Kovacevich G."/>
            <person name="Yen C E."/>
        </authorList>
    </citation>
    <scope>NUCLEOTIDE SEQUENCE [LARGE SCALE GENOMIC DNA]</scope>
</reference>
<dbReference type="SMART" id="SM00595">
    <property type="entry name" value="MADF"/>
    <property type="match status" value="2"/>
</dbReference>
<proteinExistence type="predicted"/>
<evidence type="ECO:0008006" key="6">
    <source>
        <dbReference type="Google" id="ProtNLM"/>
    </source>
</evidence>
<dbReference type="Proteomes" id="UP000494256">
    <property type="component" value="Unassembled WGS sequence"/>
</dbReference>
<name>A0A8S0ZM96_ARCPL</name>
<feature type="domain" description="BESS" evidence="3">
    <location>
        <begin position="396"/>
        <end position="435"/>
    </location>
</feature>
<dbReference type="GO" id="GO:0005667">
    <property type="term" value="C:transcription regulator complex"/>
    <property type="evidence" value="ECO:0007669"/>
    <property type="project" value="TreeGrafter"/>
</dbReference>
<dbReference type="AlphaFoldDB" id="A0A8S0ZM96"/>
<dbReference type="PANTHER" id="PTHR12243">
    <property type="entry name" value="MADF DOMAIN TRANSCRIPTION FACTOR"/>
    <property type="match status" value="1"/>
</dbReference>
<accession>A0A8S0ZM96</accession>
<dbReference type="GO" id="GO:0005634">
    <property type="term" value="C:nucleus"/>
    <property type="evidence" value="ECO:0007669"/>
    <property type="project" value="UniProtKB-SubCell"/>
</dbReference>
<evidence type="ECO:0000313" key="5">
    <source>
        <dbReference type="Proteomes" id="UP000494256"/>
    </source>
</evidence>
<dbReference type="InterPro" id="IPR039353">
    <property type="entry name" value="TF_Adf1"/>
</dbReference>
<dbReference type="InterPro" id="IPR004210">
    <property type="entry name" value="BESS_motif"/>
</dbReference>
<evidence type="ECO:0000259" key="3">
    <source>
        <dbReference type="PROSITE" id="PS51031"/>
    </source>
</evidence>
<gene>
    <name evidence="4" type="ORF">APLA_LOCUS5911</name>
</gene>
<dbReference type="OrthoDB" id="7442536at2759"/>
<dbReference type="PROSITE" id="PS51029">
    <property type="entry name" value="MADF"/>
    <property type="match status" value="2"/>
</dbReference>
<organism evidence="4 5">
    <name type="scientific">Arctia plantaginis</name>
    <name type="common">Wood tiger moth</name>
    <name type="synonym">Phalaena plantaginis</name>
    <dbReference type="NCBI Taxonomy" id="874455"/>
    <lineage>
        <taxon>Eukaryota</taxon>
        <taxon>Metazoa</taxon>
        <taxon>Ecdysozoa</taxon>
        <taxon>Arthropoda</taxon>
        <taxon>Hexapoda</taxon>
        <taxon>Insecta</taxon>
        <taxon>Pterygota</taxon>
        <taxon>Neoptera</taxon>
        <taxon>Endopterygota</taxon>
        <taxon>Lepidoptera</taxon>
        <taxon>Glossata</taxon>
        <taxon>Ditrysia</taxon>
        <taxon>Noctuoidea</taxon>
        <taxon>Erebidae</taxon>
        <taxon>Arctiinae</taxon>
        <taxon>Arctia</taxon>
    </lineage>
</organism>